<dbReference type="AlphaFoldDB" id="A0A918C3C2"/>
<feature type="transmembrane region" description="Helical" evidence="1">
    <location>
        <begin position="820"/>
        <end position="848"/>
    </location>
</feature>
<keyword evidence="3" id="KW-1185">Reference proteome</keyword>
<dbReference type="InterPro" id="IPR046176">
    <property type="entry name" value="DUF6185"/>
</dbReference>
<feature type="transmembrane region" description="Helical" evidence="1">
    <location>
        <begin position="492"/>
        <end position="509"/>
    </location>
</feature>
<evidence type="ECO:0000256" key="1">
    <source>
        <dbReference type="SAM" id="Phobius"/>
    </source>
</evidence>
<dbReference type="Proteomes" id="UP000658320">
    <property type="component" value="Unassembled WGS sequence"/>
</dbReference>
<feature type="transmembrane region" description="Helical" evidence="1">
    <location>
        <begin position="678"/>
        <end position="698"/>
    </location>
</feature>
<proteinExistence type="predicted"/>
<feature type="transmembrane region" description="Helical" evidence="1">
    <location>
        <begin position="431"/>
        <end position="452"/>
    </location>
</feature>
<dbReference type="Pfam" id="PF19683">
    <property type="entry name" value="DUF6185"/>
    <property type="match status" value="1"/>
</dbReference>
<accession>A0A918C3C2</accession>
<evidence type="ECO:0000313" key="2">
    <source>
        <dbReference type="EMBL" id="GGR05046.1"/>
    </source>
</evidence>
<feature type="transmembrane region" description="Helical" evidence="1">
    <location>
        <begin position="521"/>
        <end position="543"/>
    </location>
</feature>
<feature type="transmembrane region" description="Helical" evidence="1">
    <location>
        <begin position="718"/>
        <end position="740"/>
    </location>
</feature>
<evidence type="ECO:0000313" key="3">
    <source>
        <dbReference type="Proteomes" id="UP000658320"/>
    </source>
</evidence>
<feature type="transmembrane region" description="Helical" evidence="1">
    <location>
        <begin position="234"/>
        <end position="256"/>
    </location>
</feature>
<organism evidence="2 3">
    <name type="scientific">Streptomyces aurantiogriseus</name>
    <dbReference type="NCBI Taxonomy" id="66870"/>
    <lineage>
        <taxon>Bacteria</taxon>
        <taxon>Bacillati</taxon>
        <taxon>Actinomycetota</taxon>
        <taxon>Actinomycetes</taxon>
        <taxon>Kitasatosporales</taxon>
        <taxon>Streptomycetaceae</taxon>
        <taxon>Streptomyces</taxon>
    </lineage>
</organism>
<name>A0A918C3C2_9ACTN</name>
<dbReference type="EMBL" id="BMSX01000004">
    <property type="protein sequence ID" value="GGR05046.1"/>
    <property type="molecule type" value="Genomic_DNA"/>
</dbReference>
<feature type="transmembrane region" description="Helical" evidence="1">
    <location>
        <begin position="779"/>
        <end position="799"/>
    </location>
</feature>
<dbReference type="PROSITE" id="PS51257">
    <property type="entry name" value="PROKAR_LIPOPROTEIN"/>
    <property type="match status" value="1"/>
</dbReference>
<gene>
    <name evidence="2" type="ORF">GCM10010251_20860</name>
</gene>
<keyword evidence="1" id="KW-1133">Transmembrane helix</keyword>
<protein>
    <submittedName>
        <fullName evidence="2">Uncharacterized protein</fullName>
    </submittedName>
</protein>
<keyword evidence="1" id="KW-0812">Transmembrane</keyword>
<feature type="transmembrane region" description="Helical" evidence="1">
    <location>
        <begin position="372"/>
        <end position="396"/>
    </location>
</feature>
<feature type="transmembrane region" description="Helical" evidence="1">
    <location>
        <begin position="268"/>
        <end position="288"/>
    </location>
</feature>
<feature type="transmembrane region" description="Helical" evidence="1">
    <location>
        <begin position="294"/>
        <end position="312"/>
    </location>
</feature>
<keyword evidence="1" id="KW-0472">Membrane</keyword>
<feature type="transmembrane region" description="Helical" evidence="1">
    <location>
        <begin position="333"/>
        <end position="352"/>
    </location>
</feature>
<reference evidence="2" key="2">
    <citation type="submission" date="2020-09" db="EMBL/GenBank/DDBJ databases">
        <authorList>
            <person name="Sun Q."/>
            <person name="Ohkuma M."/>
        </authorList>
    </citation>
    <scope>NUCLEOTIDE SEQUENCE</scope>
    <source>
        <strain evidence="2">JCM 4346</strain>
    </source>
</reference>
<sequence>MRFLAWRWILLAIATLGCWAVLPVEAHAVDASKCPTIGEPHKINVTAELSFSRKHTEFVKALQVTTIKVPKQKNEDADDLTLSPDVPSYRRALHCLLLGRNSSQDIDLNTWYPEWPSTVDQPSTEKDAVVVKYESWNLIRSAGMFEVGPWTVKVGTKGWKVTLHPSGALAKSTWQRIEVDPGGLKISDVPDVPEVSIADKDSRVWSGYKPESEKAIYVTMAPPKDLARQGRASWIRSLGVVSWWIAASIVIAASAWPLRRKTDLAYTALQWAGVSAALGLTLLLLLQPSPRVNPWRAFIGISSGFTLVLLARPWLPLKQGSDGHHRGMRNRKAVACVFAGVAAVTGLLVIVSPHLFGLPTNLMPKASPPTSGIVGLALLDFSMLWLWLTAIVAWAWRFAREGKLGEPAGEGRPERPESSGVSPAAPLLRPVVVVGVALAVVAAVVVACRVFSFHKKWERADWMGDAGSVFGIDYRSALSQQLADFAFMGPQWIYTYTWVLAGIALVALLHSKSRTGPETSLGPEGVDLLLVTAVFAIVVVRAVPFAGSVAAVYGLWLPLNMVALYAVVKAGRRWSVLSRVDRKAETPCVVAELSDPAKHDQLMDDARRCRDLLHRLHLVDHAGAEETGRSSLEEQLHSLHRWRPTGCRHACLPDPVSVVDVALSWGPQPRWWGNALNAARWASLFGILPSVVTAWYQHVHGDKRWEFTVDLPTGIPDAVGSFLTREISFAGAGLVLGALWRVLPGERGPMRALNLFIAWLVPIIVVAALNHSIGLKQLGLATLNVILMLIVLTLTSMWVDTDTFRRERPYWTKRFGLLKSIYQVQGLSGQLAFLITQLAAAAGIWQAIATK</sequence>
<comment type="caution">
    <text evidence="2">The sequence shown here is derived from an EMBL/GenBank/DDBJ whole genome shotgun (WGS) entry which is preliminary data.</text>
</comment>
<reference evidence="2" key="1">
    <citation type="journal article" date="2014" name="Int. J. Syst. Evol. Microbiol.">
        <title>Complete genome sequence of Corynebacterium casei LMG S-19264T (=DSM 44701T), isolated from a smear-ripened cheese.</title>
        <authorList>
            <consortium name="US DOE Joint Genome Institute (JGI-PGF)"/>
            <person name="Walter F."/>
            <person name="Albersmeier A."/>
            <person name="Kalinowski J."/>
            <person name="Ruckert C."/>
        </authorList>
    </citation>
    <scope>NUCLEOTIDE SEQUENCE</scope>
    <source>
        <strain evidence="2">JCM 4346</strain>
    </source>
</reference>
<feature type="transmembrane region" description="Helical" evidence="1">
    <location>
        <begin position="752"/>
        <end position="773"/>
    </location>
</feature>
<feature type="transmembrane region" description="Helical" evidence="1">
    <location>
        <begin position="549"/>
        <end position="568"/>
    </location>
</feature>